<accession>A0A2V2WAT2</accession>
<dbReference type="EMBL" id="PRFC01000125">
    <property type="protein sequence ID" value="PWV05740.1"/>
    <property type="molecule type" value="Genomic_DNA"/>
</dbReference>
<feature type="compositionally biased region" description="Basic and acidic residues" evidence="1">
    <location>
        <begin position="760"/>
        <end position="774"/>
    </location>
</feature>
<feature type="region of interest" description="Disordered" evidence="1">
    <location>
        <begin position="1"/>
        <end position="32"/>
    </location>
</feature>
<evidence type="ECO:0000256" key="1">
    <source>
        <dbReference type="SAM" id="MobiDB-lite"/>
    </source>
</evidence>
<dbReference type="AlphaFoldDB" id="A0A2V2WAT2"/>
<dbReference type="OMA" id="DFGVPIC"/>
<sequence length="903" mass="101634">MEEEPSNVSTTTNGEMEGNKSPQRGSVTEIPTLRARRFPTPRTGHFWTPTLRRRTTATQEIGMHSLDSIHDHGLTEAIFAPNTPKTTGDPFLSVIYPAKFGRESEGDNETSEMEISMRQRDSICRTQVRVEGYFQDESEGFVALIPNDLPRSTFLYVLTASEGRDKLFKCLQYGLQLMICLLKRPMLFTTDSQQFAGYWAERFWRNINTIRHGRSLFKLGRWVLNLFFLEDIYGRLALKYGSMGREMMNGLESSLGQFLRLSSTWCALSRSRNDGSLGMENSMGAVSKQNVESLLTDDMYFYAARAEFPWMKTPTSLSMMPMVREAGKQTLADNITTTRFYVKEKFYNSIFEMESKRDHPQQREQLDIRPATSKNGSPDTAGSFLSPPSLHSTLAATSYLGTRRHHGQQARRPFEKLLHPLCATGDDDDGSYHPDAPSYTPSMNTDNNTIELATESSSPKRGEKFLHTTHSAADGNKTDPCRGFFASYQVLPYEPRLGDALHSPRGNNNNNNTNNAALPYSGTRGPVCGTKFLSTVEDPDHNVNSEARQDDGNHSDVSLTSSGILGVKGYKDCVLGGEQGIPAEMGNPAHWRKRLLQFSTPLMLLLGVRTISTIGRRIVRDILLLSSERFLNVSCVEKNRPLLQRRANWLWLAVSSIDLFLNTIRLMNRGWYKYATARHSALYHCRCKDYDETDFTWRYRDLIARRKVDLYFPEVDFDFGAPLCSSPAYFEAADPEHIAPACLTCGCLFVESHSDAADDLPKQEEKAGRKRDPNGKPLGGFRGKEEIVCSRGNETVRPKSFGTATQPTMAERAEVAILLIPWMVRKLLNYLLLLRVHPNWTATILLQLRYMTEVYLAFMYCLGGYETGKSDAALEEMLHVPGAIAGLLGAVIGLHRVMKSAPK</sequence>
<dbReference type="VEuPathDB" id="TriTrypDB:TCSYLVIO_000298"/>
<dbReference type="VEuPathDB" id="TriTrypDB:TcG_02205"/>
<dbReference type="VEuPathDB" id="TriTrypDB:TcBrA4_0019460"/>
<dbReference type="VEuPathDB" id="TriTrypDB:TcYC6_0064350"/>
<feature type="compositionally biased region" description="Polar residues" evidence="1">
    <location>
        <begin position="1"/>
        <end position="26"/>
    </location>
</feature>
<dbReference type="VEuPathDB" id="TriTrypDB:TcCLB.506865.60"/>
<dbReference type="VEuPathDB" id="TriTrypDB:C4B63_21g62"/>
<dbReference type="VEuPathDB" id="TriTrypDB:TcCLB.509569.40"/>
<name>A0A2V2WAT2_TRYCR</name>
<dbReference type="VEuPathDB" id="TriTrypDB:TcCL_NonESM02682"/>
<feature type="region of interest" description="Disordered" evidence="1">
    <location>
        <begin position="420"/>
        <end position="447"/>
    </location>
</feature>
<organism evidence="2 3">
    <name type="scientific">Trypanosoma cruzi</name>
    <dbReference type="NCBI Taxonomy" id="5693"/>
    <lineage>
        <taxon>Eukaryota</taxon>
        <taxon>Discoba</taxon>
        <taxon>Euglenozoa</taxon>
        <taxon>Kinetoplastea</taxon>
        <taxon>Metakinetoplastina</taxon>
        <taxon>Trypanosomatida</taxon>
        <taxon>Trypanosomatidae</taxon>
        <taxon>Trypanosoma</taxon>
        <taxon>Schizotrypanum</taxon>
    </lineage>
</organism>
<protein>
    <submittedName>
        <fullName evidence="2">Uncharacterized protein</fullName>
    </submittedName>
</protein>
<evidence type="ECO:0000313" key="3">
    <source>
        <dbReference type="Proteomes" id="UP000246078"/>
    </source>
</evidence>
<proteinExistence type="predicted"/>
<dbReference type="VEuPathDB" id="TriTrypDB:ECC02_003074"/>
<reference evidence="2 3" key="1">
    <citation type="journal article" date="2018" name="Microb. Genom.">
        <title>Expanding an expanded genome: long-read sequencing of Trypanosoma cruzi.</title>
        <authorList>
            <person name="Berna L."/>
            <person name="Rodriguez M."/>
            <person name="Chiribao M.L."/>
            <person name="Parodi-Talice A."/>
            <person name="Pita S."/>
            <person name="Rijo G."/>
            <person name="Alvarez-Valin F."/>
            <person name="Robello C."/>
        </authorList>
    </citation>
    <scope>NUCLEOTIDE SEQUENCE [LARGE SCALE GENOMIC DNA]</scope>
    <source>
        <strain evidence="2 3">TCC</strain>
    </source>
</reference>
<feature type="region of interest" description="Disordered" evidence="1">
    <location>
        <begin position="760"/>
        <end position="783"/>
    </location>
</feature>
<dbReference type="OrthoDB" id="273423at2759"/>
<feature type="region of interest" description="Disordered" evidence="1">
    <location>
        <begin position="353"/>
        <end position="389"/>
    </location>
</feature>
<evidence type="ECO:0000313" key="2">
    <source>
        <dbReference type="EMBL" id="PWV05740.1"/>
    </source>
</evidence>
<dbReference type="VEuPathDB" id="TriTrypDB:TCDM_03291"/>
<dbReference type="VEuPathDB" id="TriTrypDB:C3747_125g38"/>
<gene>
    <name evidence="2" type="ORF">C3747_125g38</name>
</gene>
<feature type="compositionally biased region" description="Basic and acidic residues" evidence="1">
    <location>
        <begin position="353"/>
        <end position="367"/>
    </location>
</feature>
<dbReference type="Proteomes" id="UP000246078">
    <property type="component" value="Unassembled WGS sequence"/>
</dbReference>
<comment type="caution">
    <text evidence="2">The sequence shown here is derived from an EMBL/GenBank/DDBJ whole genome shotgun (WGS) entry which is preliminary data.</text>
</comment>